<name>A0A5N6U638_ASPAV</name>
<dbReference type="FunFam" id="3.40.50.720:FF:000203">
    <property type="entry name" value="D-3-phosphoglycerate dehydrogenase (SerA)"/>
    <property type="match status" value="1"/>
</dbReference>
<dbReference type="InterPro" id="IPR006139">
    <property type="entry name" value="D-isomer_2_OHA_DH_cat_dom"/>
</dbReference>
<evidence type="ECO:0000256" key="3">
    <source>
        <dbReference type="ARBA" id="ARBA00023002"/>
    </source>
</evidence>
<dbReference type="Pfam" id="PF00389">
    <property type="entry name" value="2-Hacid_dh"/>
    <property type="match status" value="1"/>
</dbReference>
<dbReference type="EMBL" id="ML742032">
    <property type="protein sequence ID" value="KAE8154058.1"/>
    <property type="molecule type" value="Genomic_DNA"/>
</dbReference>
<dbReference type="GO" id="GO:0008652">
    <property type="term" value="P:amino acid biosynthetic process"/>
    <property type="evidence" value="ECO:0007669"/>
    <property type="project" value="UniProtKB-KW"/>
</dbReference>
<dbReference type="Proteomes" id="UP000325780">
    <property type="component" value="Unassembled WGS sequence"/>
</dbReference>
<dbReference type="PROSITE" id="PS00670">
    <property type="entry name" value="D_2_HYDROXYACID_DH_2"/>
    <property type="match status" value="1"/>
</dbReference>
<dbReference type="PANTHER" id="PTHR42789">
    <property type="entry name" value="D-ISOMER SPECIFIC 2-HYDROXYACID DEHYDROGENASE FAMILY PROTEIN (AFU_ORTHOLOGUE AFUA_6G10090)"/>
    <property type="match status" value="1"/>
</dbReference>
<evidence type="ECO:0000256" key="5">
    <source>
        <dbReference type="RuleBase" id="RU003719"/>
    </source>
</evidence>
<dbReference type="AlphaFoldDB" id="A0A5N6U638"/>
<dbReference type="PANTHER" id="PTHR42789:SF1">
    <property type="entry name" value="D-ISOMER SPECIFIC 2-HYDROXYACID DEHYDROGENASE FAMILY PROTEIN (AFU_ORTHOLOGUE AFUA_6G10090)"/>
    <property type="match status" value="1"/>
</dbReference>
<dbReference type="PROSITE" id="PS00671">
    <property type="entry name" value="D_2_HYDROXYACID_DH_3"/>
    <property type="match status" value="1"/>
</dbReference>
<evidence type="ECO:0000313" key="9">
    <source>
        <dbReference type="Proteomes" id="UP000325780"/>
    </source>
</evidence>
<evidence type="ECO:0000313" key="8">
    <source>
        <dbReference type="EMBL" id="KAE8154058.1"/>
    </source>
</evidence>
<keyword evidence="9" id="KW-1185">Reference proteome</keyword>
<proteinExistence type="inferred from homology"/>
<evidence type="ECO:0000256" key="4">
    <source>
        <dbReference type="ARBA" id="ARBA00023027"/>
    </source>
</evidence>
<dbReference type="InterPro" id="IPR050857">
    <property type="entry name" value="D-2-hydroxyacid_DH"/>
</dbReference>
<feature type="domain" description="D-isomer specific 2-hydroxyacid dehydrogenase catalytic" evidence="6">
    <location>
        <begin position="9"/>
        <end position="313"/>
    </location>
</feature>
<feature type="domain" description="D-isomer specific 2-hydroxyacid dehydrogenase NAD-binding" evidence="7">
    <location>
        <begin position="109"/>
        <end position="289"/>
    </location>
</feature>
<sequence>MTIETKLKVYILDTYHPDAINLIQTIPGLQVILPDDPRKEDWHADADGIMLRSDSHLTEKDFAKARHLRVVVKQGVGVDNIDLAAAKKHGIAVHNTPALNSESVAELSMALTLTLTRRVSEIDHAVRSGATVLRNKVLSTSMFGKTVGVIGMGNIGKIVAQKWIGAFDCTIVAFDPFVSADAWNDVPHVRAEALDDLLCVADVVTLHVPLLASTRGLIGERELGVMKDSAVLVNCARGGVVDELALLKALNENRIGGAALDTMEIEPPTLDVHGDFLKHDNVILTPHIGGSTKENQSRNGMFVVETLVSVLHGCEAVGKLV</sequence>
<dbReference type="CDD" id="cd12173">
    <property type="entry name" value="PGDH_4"/>
    <property type="match status" value="1"/>
</dbReference>
<evidence type="ECO:0000259" key="6">
    <source>
        <dbReference type="Pfam" id="PF00389"/>
    </source>
</evidence>
<dbReference type="SUPFAM" id="SSF52283">
    <property type="entry name" value="Formate/glycerate dehydrogenase catalytic domain-like"/>
    <property type="match status" value="1"/>
</dbReference>
<dbReference type="OrthoDB" id="298012at2759"/>
<keyword evidence="2" id="KW-0028">Amino-acid biosynthesis</keyword>
<dbReference type="GO" id="GO:0051287">
    <property type="term" value="F:NAD binding"/>
    <property type="evidence" value="ECO:0007669"/>
    <property type="project" value="InterPro"/>
</dbReference>
<accession>A0A5N6U638</accession>
<organism evidence="8 9">
    <name type="scientific">Aspergillus avenaceus</name>
    <dbReference type="NCBI Taxonomy" id="36643"/>
    <lineage>
        <taxon>Eukaryota</taxon>
        <taxon>Fungi</taxon>
        <taxon>Dikarya</taxon>
        <taxon>Ascomycota</taxon>
        <taxon>Pezizomycotina</taxon>
        <taxon>Eurotiomycetes</taxon>
        <taxon>Eurotiomycetidae</taxon>
        <taxon>Eurotiales</taxon>
        <taxon>Aspergillaceae</taxon>
        <taxon>Aspergillus</taxon>
        <taxon>Aspergillus subgen. Circumdati</taxon>
    </lineage>
</organism>
<evidence type="ECO:0000259" key="7">
    <source>
        <dbReference type="Pfam" id="PF02826"/>
    </source>
</evidence>
<dbReference type="InterPro" id="IPR006140">
    <property type="entry name" value="D-isomer_DH_NAD-bd"/>
</dbReference>
<evidence type="ECO:0000256" key="1">
    <source>
        <dbReference type="ARBA" id="ARBA00005854"/>
    </source>
</evidence>
<reference evidence="8 9" key="1">
    <citation type="submission" date="2019-04" db="EMBL/GenBank/DDBJ databases">
        <title>Friends and foes A comparative genomics study of 23 Aspergillus species from section Flavi.</title>
        <authorList>
            <consortium name="DOE Joint Genome Institute"/>
            <person name="Kjaerbolling I."/>
            <person name="Vesth T."/>
            <person name="Frisvad J.C."/>
            <person name="Nybo J.L."/>
            <person name="Theobald S."/>
            <person name="Kildgaard S."/>
            <person name="Isbrandt T."/>
            <person name="Kuo A."/>
            <person name="Sato A."/>
            <person name="Lyhne E.K."/>
            <person name="Kogle M.E."/>
            <person name="Wiebenga A."/>
            <person name="Kun R.S."/>
            <person name="Lubbers R.J."/>
            <person name="Makela M.R."/>
            <person name="Barry K."/>
            <person name="Chovatia M."/>
            <person name="Clum A."/>
            <person name="Daum C."/>
            <person name="Haridas S."/>
            <person name="He G."/>
            <person name="LaButti K."/>
            <person name="Lipzen A."/>
            <person name="Mondo S."/>
            <person name="Riley R."/>
            <person name="Salamov A."/>
            <person name="Simmons B.A."/>
            <person name="Magnuson J.K."/>
            <person name="Henrissat B."/>
            <person name="Mortensen U.H."/>
            <person name="Larsen T.O."/>
            <person name="Devries R.P."/>
            <person name="Grigoriev I.V."/>
            <person name="Machida M."/>
            <person name="Baker S.E."/>
            <person name="Andersen M.R."/>
        </authorList>
    </citation>
    <scope>NUCLEOTIDE SEQUENCE [LARGE SCALE GENOMIC DNA]</scope>
    <source>
        <strain evidence="8 9">IBT 18842</strain>
    </source>
</reference>
<dbReference type="InterPro" id="IPR029752">
    <property type="entry name" value="D-isomer_DH_CS1"/>
</dbReference>
<dbReference type="Gene3D" id="3.40.50.720">
    <property type="entry name" value="NAD(P)-binding Rossmann-like Domain"/>
    <property type="match status" value="2"/>
</dbReference>
<keyword evidence="3 5" id="KW-0560">Oxidoreductase</keyword>
<dbReference type="InterPro" id="IPR036291">
    <property type="entry name" value="NAD(P)-bd_dom_sf"/>
</dbReference>
<dbReference type="GO" id="GO:0016616">
    <property type="term" value="F:oxidoreductase activity, acting on the CH-OH group of donors, NAD or NADP as acceptor"/>
    <property type="evidence" value="ECO:0007669"/>
    <property type="project" value="InterPro"/>
</dbReference>
<evidence type="ECO:0000256" key="2">
    <source>
        <dbReference type="ARBA" id="ARBA00022605"/>
    </source>
</evidence>
<protein>
    <submittedName>
        <fullName evidence="8">D-isomer specific 2-hydroxyacid dehydrogenase</fullName>
    </submittedName>
</protein>
<dbReference type="PROSITE" id="PS00065">
    <property type="entry name" value="D_2_HYDROXYACID_DH_1"/>
    <property type="match status" value="1"/>
</dbReference>
<comment type="similarity">
    <text evidence="1 5">Belongs to the D-isomer specific 2-hydroxyacid dehydrogenase family.</text>
</comment>
<keyword evidence="4" id="KW-0520">NAD</keyword>
<dbReference type="SUPFAM" id="SSF51735">
    <property type="entry name" value="NAD(P)-binding Rossmann-fold domains"/>
    <property type="match status" value="1"/>
</dbReference>
<dbReference type="Pfam" id="PF02826">
    <property type="entry name" value="2-Hacid_dh_C"/>
    <property type="match status" value="1"/>
</dbReference>
<dbReference type="InterPro" id="IPR029753">
    <property type="entry name" value="D-isomer_DH_CS"/>
</dbReference>
<gene>
    <name evidence="8" type="ORF">BDV25DRAFT_167757</name>
</gene>